<evidence type="ECO:0000256" key="3">
    <source>
        <dbReference type="ARBA" id="ARBA00029447"/>
    </source>
</evidence>
<dbReference type="SUPFAM" id="SSF58104">
    <property type="entry name" value="Methyl-accepting chemotaxis protein (MCP) signaling domain"/>
    <property type="match status" value="1"/>
</dbReference>
<dbReference type="GO" id="GO:0006935">
    <property type="term" value="P:chemotaxis"/>
    <property type="evidence" value="ECO:0007669"/>
    <property type="project" value="InterPro"/>
</dbReference>
<dbReference type="SMART" id="SM00304">
    <property type="entry name" value="HAMP"/>
    <property type="match status" value="2"/>
</dbReference>
<gene>
    <name evidence="8" type="primary">mcp40H-19_1</name>
    <name evidence="8" type="ORF">GMST_00380</name>
</gene>
<feature type="domain" description="HAMP" evidence="7">
    <location>
        <begin position="214"/>
        <end position="270"/>
    </location>
</feature>
<dbReference type="PRINTS" id="PR00260">
    <property type="entry name" value="CHEMTRNSDUCR"/>
</dbReference>
<dbReference type="GO" id="GO:0016020">
    <property type="term" value="C:membrane"/>
    <property type="evidence" value="ECO:0007669"/>
    <property type="project" value="UniProtKB-SubCell"/>
</dbReference>
<evidence type="ECO:0000256" key="2">
    <source>
        <dbReference type="ARBA" id="ARBA00023224"/>
    </source>
</evidence>
<dbReference type="GO" id="GO:0007165">
    <property type="term" value="P:signal transduction"/>
    <property type="evidence" value="ECO:0007669"/>
    <property type="project" value="UniProtKB-KW"/>
</dbReference>
<keyword evidence="9" id="KW-1185">Reference proteome</keyword>
<reference evidence="9" key="1">
    <citation type="submission" date="2020-06" db="EMBL/GenBank/DDBJ databases">
        <title>Draft genomic sequence of Geomonas sp. Red330.</title>
        <authorList>
            <person name="Itoh H."/>
            <person name="Zhenxing X."/>
            <person name="Ushijima N."/>
            <person name="Masuda Y."/>
            <person name="Shiratori Y."/>
            <person name="Senoo K."/>
        </authorList>
    </citation>
    <scope>NUCLEOTIDE SEQUENCE [LARGE SCALE GENOMIC DNA]</scope>
    <source>
        <strain evidence="9">Red330</strain>
    </source>
</reference>
<feature type="transmembrane region" description="Helical" evidence="5">
    <location>
        <begin position="190"/>
        <end position="212"/>
    </location>
</feature>
<evidence type="ECO:0000256" key="4">
    <source>
        <dbReference type="PROSITE-ProRule" id="PRU00284"/>
    </source>
</evidence>
<dbReference type="Proteomes" id="UP000556026">
    <property type="component" value="Unassembled WGS sequence"/>
</dbReference>
<dbReference type="CDD" id="cd06225">
    <property type="entry name" value="HAMP"/>
    <property type="match status" value="1"/>
</dbReference>
<dbReference type="AlphaFoldDB" id="A0A6V8MD27"/>
<dbReference type="InterPro" id="IPR024478">
    <property type="entry name" value="HlyB_4HB_MCP"/>
</dbReference>
<protein>
    <submittedName>
        <fullName evidence="8">Methyl-accepting chemotaxis protein</fullName>
    </submittedName>
</protein>
<dbReference type="Pfam" id="PF12729">
    <property type="entry name" value="4HB_MCP_1"/>
    <property type="match status" value="1"/>
</dbReference>
<evidence type="ECO:0000313" key="9">
    <source>
        <dbReference type="Proteomes" id="UP000556026"/>
    </source>
</evidence>
<comment type="caution">
    <text evidence="8">The sequence shown here is derived from an EMBL/GenBank/DDBJ whole genome shotgun (WGS) entry which is preliminary data.</text>
</comment>
<evidence type="ECO:0000259" key="7">
    <source>
        <dbReference type="PROSITE" id="PS50885"/>
    </source>
</evidence>
<evidence type="ECO:0000256" key="1">
    <source>
        <dbReference type="ARBA" id="ARBA00004370"/>
    </source>
</evidence>
<evidence type="ECO:0000313" key="8">
    <source>
        <dbReference type="EMBL" id="GFO57713.1"/>
    </source>
</evidence>
<sequence length="573" mass="60203">MRKWYVSLTLGRKILAGFLLVACLSGLSGLLGSGSIWEVSRRGELMYTANLVPVSDLTEVVKGYQMALNLLRDIVIDKSPQEQKEHLEKLLQSEQAMAKGLNAFFAAQRSGEALALRKGIDEDLKLFDFFRDKIVDLSGTDRRDEAVNILRSQAADVTERLDASIAKLVSLNKLQARKRYGDNLLAARSALGVSFACLALGVAAALGIGIFLSRSLTRPLRAISERVSAIAEGDLTARVGLDAGAEGGNELATLARHVDRMADTLHEVLTRLAEQAGKLSSSSCELNGTSDYLARQAELTAQEVTTVAGSSEEMHQTASEIARNCGTAADNVGAANAALVQGREVMDQTLSAMRGIGRQARDTAGVMARLGECSEQIGAITQTIDDIADQTNLLALNAAIEAARAGEHGRGFAVVADEVRALAARTSVATKEISATIRSIQGETRHAIDAMDSGVAEADLGVAKAVLTGEVLATIAATIEAILSEVSHIAIAAEEQSATVGGIAENIQQVTQNVNASTQSSQEVAAAAAGMHEMADALNRIVSGFVLKRAAHSEAPAASAPAEAVSGRALRGR</sequence>
<dbReference type="RefSeq" id="WP_183352478.1">
    <property type="nucleotide sequence ID" value="NZ_BLXX01000001.1"/>
</dbReference>
<evidence type="ECO:0000256" key="5">
    <source>
        <dbReference type="SAM" id="Phobius"/>
    </source>
</evidence>
<dbReference type="InterPro" id="IPR004089">
    <property type="entry name" value="MCPsignal_dom"/>
</dbReference>
<dbReference type="GO" id="GO:0004888">
    <property type="term" value="F:transmembrane signaling receptor activity"/>
    <property type="evidence" value="ECO:0007669"/>
    <property type="project" value="InterPro"/>
</dbReference>
<feature type="domain" description="Methyl-accepting transducer" evidence="6">
    <location>
        <begin position="275"/>
        <end position="511"/>
    </location>
</feature>
<dbReference type="PROSITE" id="PS50111">
    <property type="entry name" value="CHEMOTAXIS_TRANSDUC_2"/>
    <property type="match status" value="1"/>
</dbReference>
<dbReference type="PROSITE" id="PS50885">
    <property type="entry name" value="HAMP"/>
    <property type="match status" value="1"/>
</dbReference>
<dbReference type="PANTHER" id="PTHR32089:SF112">
    <property type="entry name" value="LYSOZYME-LIKE PROTEIN-RELATED"/>
    <property type="match status" value="1"/>
</dbReference>
<dbReference type="CDD" id="cd11386">
    <property type="entry name" value="MCP_signal"/>
    <property type="match status" value="1"/>
</dbReference>
<dbReference type="EMBL" id="BLXX01000001">
    <property type="protein sequence ID" value="GFO57713.1"/>
    <property type="molecule type" value="Genomic_DNA"/>
</dbReference>
<comment type="subcellular location">
    <subcellularLocation>
        <location evidence="1">Membrane</location>
    </subcellularLocation>
</comment>
<dbReference type="Gene3D" id="1.10.287.950">
    <property type="entry name" value="Methyl-accepting chemotaxis protein"/>
    <property type="match status" value="1"/>
</dbReference>
<keyword evidence="5" id="KW-0472">Membrane</keyword>
<keyword evidence="5" id="KW-0812">Transmembrane</keyword>
<keyword evidence="5" id="KW-1133">Transmembrane helix</keyword>
<accession>A0A6V8MD27</accession>
<comment type="similarity">
    <text evidence="3">Belongs to the methyl-accepting chemotaxis (MCP) protein family.</text>
</comment>
<dbReference type="FunFam" id="1.10.287.950:FF:000001">
    <property type="entry name" value="Methyl-accepting chemotaxis sensory transducer"/>
    <property type="match status" value="1"/>
</dbReference>
<dbReference type="PANTHER" id="PTHR32089">
    <property type="entry name" value="METHYL-ACCEPTING CHEMOTAXIS PROTEIN MCPB"/>
    <property type="match status" value="1"/>
</dbReference>
<name>A0A6V8MD27_9BACT</name>
<dbReference type="SMART" id="SM00283">
    <property type="entry name" value="MA"/>
    <property type="match status" value="1"/>
</dbReference>
<dbReference type="InterPro" id="IPR003660">
    <property type="entry name" value="HAMP_dom"/>
</dbReference>
<evidence type="ECO:0000259" key="6">
    <source>
        <dbReference type="PROSITE" id="PS50111"/>
    </source>
</evidence>
<dbReference type="Pfam" id="PF00015">
    <property type="entry name" value="MCPsignal"/>
    <property type="match status" value="1"/>
</dbReference>
<organism evidence="8 9">
    <name type="scientific">Geomonas silvestris</name>
    <dbReference type="NCBI Taxonomy" id="2740184"/>
    <lineage>
        <taxon>Bacteria</taxon>
        <taxon>Pseudomonadati</taxon>
        <taxon>Thermodesulfobacteriota</taxon>
        <taxon>Desulfuromonadia</taxon>
        <taxon>Geobacterales</taxon>
        <taxon>Geobacteraceae</taxon>
        <taxon>Geomonas</taxon>
    </lineage>
</organism>
<proteinExistence type="inferred from homology"/>
<dbReference type="InterPro" id="IPR004090">
    <property type="entry name" value="Chemotax_Me-accpt_rcpt"/>
</dbReference>
<keyword evidence="2 4" id="KW-0807">Transducer</keyword>
<dbReference type="Pfam" id="PF00672">
    <property type="entry name" value="HAMP"/>
    <property type="match status" value="1"/>
</dbReference>